<sequence length="73" mass="8329">MSGVARLDRLDEEQFTYRITKDQKVIISFHGKQVTILTGKESNKFMSRIGSADFREAQLMMAKATGNFKRGNE</sequence>
<dbReference type="RefSeq" id="WP_068611156.1">
    <property type="nucleotide sequence ID" value="NZ_CP011388.1"/>
</dbReference>
<accession>A0A172TPK8</accession>
<name>A0A172TPK8_9BACL</name>
<dbReference type="OrthoDB" id="1707920at2"/>
<dbReference type="KEGG" id="pswu:SY83_16630"/>
<dbReference type="Proteomes" id="UP000076927">
    <property type="component" value="Chromosome"/>
</dbReference>
<keyword evidence="2" id="KW-1185">Reference proteome</keyword>
<reference evidence="1 2" key="1">
    <citation type="submission" date="2015-01" db="EMBL/GenBank/DDBJ databases">
        <title>Paenibacillus swuensis/DY6/whole genome sequencing.</title>
        <authorList>
            <person name="Kim M.K."/>
            <person name="Srinivasan S."/>
            <person name="Lee J.-J."/>
        </authorList>
    </citation>
    <scope>NUCLEOTIDE SEQUENCE [LARGE SCALE GENOMIC DNA]</scope>
    <source>
        <strain evidence="1 2">DY6</strain>
    </source>
</reference>
<gene>
    <name evidence="1" type="ORF">SY83_16630</name>
</gene>
<proteinExistence type="predicted"/>
<organism evidence="1 2">
    <name type="scientific">Paenibacillus swuensis</name>
    <dbReference type="NCBI Taxonomy" id="1178515"/>
    <lineage>
        <taxon>Bacteria</taxon>
        <taxon>Bacillati</taxon>
        <taxon>Bacillota</taxon>
        <taxon>Bacilli</taxon>
        <taxon>Bacillales</taxon>
        <taxon>Paenibacillaceae</taxon>
        <taxon>Paenibacillus</taxon>
    </lineage>
</organism>
<dbReference type="AlphaFoldDB" id="A0A172TPK8"/>
<evidence type="ECO:0000313" key="2">
    <source>
        <dbReference type="Proteomes" id="UP000076927"/>
    </source>
</evidence>
<evidence type="ECO:0000313" key="1">
    <source>
        <dbReference type="EMBL" id="ANE48978.1"/>
    </source>
</evidence>
<dbReference type="STRING" id="1178515.SY83_16630"/>
<protein>
    <submittedName>
        <fullName evidence="1">Uncharacterized protein</fullName>
    </submittedName>
</protein>
<dbReference type="EMBL" id="CP011388">
    <property type="protein sequence ID" value="ANE48978.1"/>
    <property type="molecule type" value="Genomic_DNA"/>
</dbReference>
<dbReference type="PATRIC" id="fig|1178515.4.peg.3345"/>